<dbReference type="Pfam" id="PF00364">
    <property type="entry name" value="Biotin_lipoyl"/>
    <property type="match status" value="1"/>
</dbReference>
<dbReference type="NCBIfam" id="TIGR01347">
    <property type="entry name" value="sucB"/>
    <property type="match status" value="1"/>
</dbReference>
<keyword evidence="8 11" id="KW-0450">Lipoyl</keyword>
<dbReference type="InterPro" id="IPR003016">
    <property type="entry name" value="2-oxoA_DH_lipoyl-BS"/>
</dbReference>
<evidence type="ECO:0000256" key="9">
    <source>
        <dbReference type="ARBA" id="ARBA00023315"/>
    </source>
</evidence>
<feature type="region of interest" description="Disordered" evidence="12">
    <location>
        <begin position="79"/>
        <end position="180"/>
    </location>
</feature>
<protein>
    <recommendedName>
        <fullName evidence="5 11">Dihydrolipoyllysine-residue succinyltransferase component of 2-oxoglutarate dehydrogenase complex</fullName>
        <ecNumber evidence="4 11">2.3.1.61</ecNumber>
    </recommendedName>
    <alternativeName>
        <fullName evidence="11">2-oxoglutarate dehydrogenase complex component E2</fullName>
    </alternativeName>
</protein>
<dbReference type="InterPro" id="IPR036625">
    <property type="entry name" value="E3-bd_dom_sf"/>
</dbReference>
<comment type="similarity">
    <text evidence="3 11">Belongs to the 2-oxoacid dehydrogenase family.</text>
</comment>
<dbReference type="GO" id="GO:0004149">
    <property type="term" value="F:dihydrolipoyllysine-residue succinyltransferase activity"/>
    <property type="evidence" value="ECO:0007669"/>
    <property type="project" value="UniProtKB-UniRule"/>
</dbReference>
<gene>
    <name evidence="15" type="ORF">CYFUS_008455</name>
</gene>
<accession>A0A250JIK3</accession>
<evidence type="ECO:0000313" key="16">
    <source>
        <dbReference type="Proteomes" id="UP000217257"/>
    </source>
</evidence>
<dbReference type="InterPro" id="IPR050537">
    <property type="entry name" value="2-oxoacid_dehydrogenase"/>
</dbReference>
<evidence type="ECO:0000256" key="6">
    <source>
        <dbReference type="ARBA" id="ARBA00022532"/>
    </source>
</evidence>
<dbReference type="InterPro" id="IPR006255">
    <property type="entry name" value="SucB"/>
</dbReference>
<evidence type="ECO:0000256" key="10">
    <source>
        <dbReference type="ARBA" id="ARBA00052761"/>
    </source>
</evidence>
<name>A0A250JIK3_9BACT</name>
<keyword evidence="7 11" id="KW-0808">Transferase</keyword>
<dbReference type="Gene3D" id="4.10.320.10">
    <property type="entry name" value="E3-binding domain"/>
    <property type="match status" value="1"/>
</dbReference>
<dbReference type="PROSITE" id="PS00189">
    <property type="entry name" value="LIPOYL"/>
    <property type="match status" value="1"/>
</dbReference>
<dbReference type="GO" id="GO:0005829">
    <property type="term" value="C:cytosol"/>
    <property type="evidence" value="ECO:0007669"/>
    <property type="project" value="TreeGrafter"/>
</dbReference>
<comment type="function">
    <text evidence="1 11">E2 component of the 2-oxoglutarate dehydrogenase (OGDH) complex which catalyzes the second step in the conversion of 2-oxoglutarate to succinyl-CoA and CO(2).</text>
</comment>
<dbReference type="Proteomes" id="UP000217257">
    <property type="component" value="Chromosome"/>
</dbReference>
<dbReference type="PANTHER" id="PTHR43416:SF5">
    <property type="entry name" value="DIHYDROLIPOYLLYSINE-RESIDUE SUCCINYLTRANSFERASE COMPONENT OF 2-OXOGLUTARATE DEHYDROGENASE COMPLEX, MITOCHONDRIAL"/>
    <property type="match status" value="1"/>
</dbReference>
<evidence type="ECO:0000313" key="15">
    <source>
        <dbReference type="EMBL" id="ATB42976.1"/>
    </source>
</evidence>
<dbReference type="EC" id="2.3.1.61" evidence="4 11"/>
<evidence type="ECO:0000259" key="13">
    <source>
        <dbReference type="PROSITE" id="PS50968"/>
    </source>
</evidence>
<dbReference type="InterPro" id="IPR023213">
    <property type="entry name" value="CAT-like_dom_sf"/>
</dbReference>
<feature type="compositionally biased region" description="Low complexity" evidence="12">
    <location>
        <begin position="79"/>
        <end position="95"/>
    </location>
</feature>
<evidence type="ECO:0000259" key="14">
    <source>
        <dbReference type="PROSITE" id="PS51826"/>
    </source>
</evidence>
<dbReference type="GO" id="GO:0033512">
    <property type="term" value="P:L-lysine catabolic process to acetyl-CoA via saccharopine"/>
    <property type="evidence" value="ECO:0007669"/>
    <property type="project" value="UniProtKB-UniRule"/>
</dbReference>
<evidence type="ECO:0000256" key="3">
    <source>
        <dbReference type="ARBA" id="ARBA00007317"/>
    </source>
</evidence>
<dbReference type="SUPFAM" id="SSF51230">
    <property type="entry name" value="Single hybrid motif"/>
    <property type="match status" value="1"/>
</dbReference>
<dbReference type="SUPFAM" id="SSF47005">
    <property type="entry name" value="Peripheral subunit-binding domain of 2-oxo acid dehydrogenase complex"/>
    <property type="match status" value="1"/>
</dbReference>
<dbReference type="InterPro" id="IPR000089">
    <property type="entry name" value="Biotin_lipoyl"/>
</dbReference>
<dbReference type="FunFam" id="3.30.559.10:FF:000007">
    <property type="entry name" value="Dihydrolipoamide acetyltransferase component of pyruvate dehydrogenase complex"/>
    <property type="match status" value="1"/>
</dbReference>
<keyword evidence="6 11" id="KW-0816">Tricarboxylic acid cycle</keyword>
<dbReference type="GO" id="GO:0045252">
    <property type="term" value="C:oxoglutarate dehydrogenase complex"/>
    <property type="evidence" value="ECO:0007669"/>
    <property type="project" value="UniProtKB-UniRule"/>
</dbReference>
<organism evidence="15 16">
    <name type="scientific">Cystobacter fuscus</name>
    <dbReference type="NCBI Taxonomy" id="43"/>
    <lineage>
        <taxon>Bacteria</taxon>
        <taxon>Pseudomonadati</taxon>
        <taxon>Myxococcota</taxon>
        <taxon>Myxococcia</taxon>
        <taxon>Myxococcales</taxon>
        <taxon>Cystobacterineae</taxon>
        <taxon>Archangiaceae</taxon>
        <taxon>Cystobacter</taxon>
    </lineage>
</organism>
<dbReference type="PANTHER" id="PTHR43416">
    <property type="entry name" value="DIHYDROLIPOYLLYSINE-RESIDUE SUCCINYLTRANSFERASE COMPONENT OF 2-OXOGLUTARATE DEHYDROGENASE COMPLEX, MITOCHONDRIAL-RELATED"/>
    <property type="match status" value="1"/>
</dbReference>
<dbReference type="NCBIfam" id="NF004309">
    <property type="entry name" value="PRK05704.1"/>
    <property type="match status" value="1"/>
</dbReference>
<dbReference type="KEGG" id="cfus:CYFUS_008455"/>
<dbReference type="InterPro" id="IPR004167">
    <property type="entry name" value="PSBD"/>
</dbReference>
<comment type="catalytic activity">
    <reaction evidence="10 11">
        <text>N(6)-[(R)-dihydrolipoyl]-L-lysyl-[protein] + succinyl-CoA = N(6)-[(R)-S(8)-succinyldihydrolipoyl]-L-lysyl-[protein] + CoA</text>
        <dbReference type="Rhea" id="RHEA:15213"/>
        <dbReference type="Rhea" id="RHEA-COMP:10475"/>
        <dbReference type="Rhea" id="RHEA-COMP:20092"/>
        <dbReference type="ChEBI" id="CHEBI:57287"/>
        <dbReference type="ChEBI" id="CHEBI:57292"/>
        <dbReference type="ChEBI" id="CHEBI:83100"/>
        <dbReference type="ChEBI" id="CHEBI:83120"/>
        <dbReference type="EC" id="2.3.1.61"/>
    </reaction>
</comment>
<dbReference type="RefSeq" id="WP_095990454.1">
    <property type="nucleotide sequence ID" value="NZ_CP022098.1"/>
</dbReference>
<proteinExistence type="inferred from homology"/>
<sequence>MAVELKVPPLGESITEAVVGKWNKKKGESVSVDEPLVVLETDKVTIDVPAPAAGAIATIAFKEGDKVRVGDVLGTIEAGSGASASAPAPQQAAAPAPAPAAAPAPSATADTRITPTARKIVEENNLDVSQLKGTGAGGRITKEDALGQLSRPAPEATAPARAPAPAAPSGPRPRADREERVKMTPLRRRVAERLLQAQSNAAILTTFNEVDMGEVMDLRKQYNEKFQAKHGVKLGFMSFFVRAAIEALKTFPQVNAEIEGEDVVFKRYYDIGVAVSGSRGLVVPVLRDADTLSLADMEKKIGDFGVRAKNDKLTLNDLQGGTFTISNGGTFGSMLSTPILNPPQTGILGMHNIVERPVARNGQVVIRPIMYLALSYDHRLIDGREAVQFLVRIKDCIEDPTRLLLEI</sequence>
<dbReference type="Pfam" id="PF00198">
    <property type="entry name" value="2-oxoacid_dh"/>
    <property type="match status" value="1"/>
</dbReference>
<dbReference type="Gene3D" id="2.40.50.100">
    <property type="match status" value="1"/>
</dbReference>
<dbReference type="GO" id="GO:0006099">
    <property type="term" value="P:tricarboxylic acid cycle"/>
    <property type="evidence" value="ECO:0007669"/>
    <property type="project" value="UniProtKB-UniRule"/>
</dbReference>
<evidence type="ECO:0000256" key="11">
    <source>
        <dbReference type="RuleBase" id="RU361138"/>
    </source>
</evidence>
<comment type="pathway">
    <text evidence="2 11">Amino-acid degradation; L-lysine degradation via saccharopine pathway; glutaryl-CoA from L-lysine: step 6/6.</text>
</comment>
<feature type="compositionally biased region" description="Low complexity" evidence="12">
    <location>
        <begin position="151"/>
        <end position="164"/>
    </location>
</feature>
<dbReference type="CDD" id="cd06849">
    <property type="entry name" value="lipoyl_domain"/>
    <property type="match status" value="1"/>
</dbReference>
<dbReference type="Pfam" id="PF02817">
    <property type="entry name" value="E3_binding"/>
    <property type="match status" value="1"/>
</dbReference>
<dbReference type="EMBL" id="CP022098">
    <property type="protein sequence ID" value="ATB42976.1"/>
    <property type="molecule type" value="Genomic_DNA"/>
</dbReference>
<evidence type="ECO:0000256" key="7">
    <source>
        <dbReference type="ARBA" id="ARBA00022679"/>
    </source>
</evidence>
<feature type="domain" description="Lipoyl-binding" evidence="13">
    <location>
        <begin position="2"/>
        <end position="77"/>
    </location>
</feature>
<evidence type="ECO:0000256" key="12">
    <source>
        <dbReference type="SAM" id="MobiDB-lite"/>
    </source>
</evidence>
<dbReference type="InterPro" id="IPR011053">
    <property type="entry name" value="Single_hybrid_motif"/>
</dbReference>
<dbReference type="Gene3D" id="3.30.559.10">
    <property type="entry name" value="Chloramphenicol acetyltransferase-like domain"/>
    <property type="match status" value="1"/>
</dbReference>
<reference evidence="15 16" key="1">
    <citation type="submission" date="2017-06" db="EMBL/GenBank/DDBJ databases">
        <title>Sequencing and comparative analysis of myxobacterial genomes.</title>
        <authorList>
            <person name="Rupp O."/>
            <person name="Goesmann A."/>
            <person name="Sogaard-Andersen L."/>
        </authorList>
    </citation>
    <scope>NUCLEOTIDE SEQUENCE [LARGE SCALE GENOMIC DNA]</scope>
    <source>
        <strain evidence="15 16">DSM 52655</strain>
    </source>
</reference>
<evidence type="ECO:0000256" key="5">
    <source>
        <dbReference type="ARBA" id="ARBA00019511"/>
    </source>
</evidence>
<evidence type="ECO:0000256" key="1">
    <source>
        <dbReference type="ARBA" id="ARBA00004052"/>
    </source>
</evidence>
<dbReference type="SUPFAM" id="SSF52777">
    <property type="entry name" value="CoA-dependent acyltransferases"/>
    <property type="match status" value="1"/>
</dbReference>
<evidence type="ECO:0000256" key="2">
    <source>
        <dbReference type="ARBA" id="ARBA00005145"/>
    </source>
</evidence>
<dbReference type="PROSITE" id="PS51826">
    <property type="entry name" value="PSBD"/>
    <property type="match status" value="1"/>
</dbReference>
<evidence type="ECO:0000256" key="8">
    <source>
        <dbReference type="ARBA" id="ARBA00022823"/>
    </source>
</evidence>
<evidence type="ECO:0000256" key="4">
    <source>
        <dbReference type="ARBA" id="ARBA00012945"/>
    </source>
</evidence>
<dbReference type="UniPathway" id="UPA00868">
    <property type="reaction ID" value="UER00840"/>
</dbReference>
<dbReference type="PROSITE" id="PS50968">
    <property type="entry name" value="BIOTINYL_LIPOYL"/>
    <property type="match status" value="1"/>
</dbReference>
<dbReference type="AlphaFoldDB" id="A0A250JIK3"/>
<comment type="cofactor">
    <cofactor evidence="11">
        <name>(R)-lipoate</name>
        <dbReference type="ChEBI" id="CHEBI:83088"/>
    </cofactor>
    <text evidence="11">Binds 1 lipoyl cofactor covalently.</text>
</comment>
<keyword evidence="9 11" id="KW-0012">Acyltransferase</keyword>
<feature type="domain" description="Peripheral subunit-binding (PSBD)" evidence="14">
    <location>
        <begin position="112"/>
        <end position="149"/>
    </location>
</feature>
<dbReference type="InterPro" id="IPR001078">
    <property type="entry name" value="2-oxoacid_DH_actylTfrase"/>
</dbReference>